<dbReference type="GO" id="GO:0120029">
    <property type="term" value="P:proton export across plasma membrane"/>
    <property type="evidence" value="ECO:0007669"/>
    <property type="project" value="InterPro"/>
</dbReference>
<dbReference type="Proteomes" id="UP000799764">
    <property type="component" value="Unassembled WGS sequence"/>
</dbReference>
<dbReference type="FunFam" id="1.20.1530.20:FF:000015">
    <property type="entry name" value="Na(+)/H(+) antiporter 2"/>
    <property type="match status" value="1"/>
</dbReference>
<feature type="transmembrane region" description="Helical" evidence="12">
    <location>
        <begin position="298"/>
        <end position="316"/>
    </location>
</feature>
<organism evidence="15 16">
    <name type="scientific">Karstenula rhodostoma CBS 690.94</name>
    <dbReference type="NCBI Taxonomy" id="1392251"/>
    <lineage>
        <taxon>Eukaryota</taxon>
        <taxon>Fungi</taxon>
        <taxon>Dikarya</taxon>
        <taxon>Ascomycota</taxon>
        <taxon>Pezizomycotina</taxon>
        <taxon>Dothideomycetes</taxon>
        <taxon>Pleosporomycetidae</taxon>
        <taxon>Pleosporales</taxon>
        <taxon>Massarineae</taxon>
        <taxon>Didymosphaeriaceae</taxon>
        <taxon>Karstenula</taxon>
    </lineage>
</organism>
<evidence type="ECO:0000256" key="11">
    <source>
        <dbReference type="SAM" id="MobiDB-lite"/>
    </source>
</evidence>
<accession>A0A9P4P869</accession>
<keyword evidence="4" id="KW-0050">Antiport</keyword>
<name>A0A9P4P869_9PLEO</name>
<evidence type="ECO:0000313" key="15">
    <source>
        <dbReference type="EMBL" id="KAF2439017.1"/>
    </source>
</evidence>
<feature type="compositionally biased region" description="Basic and acidic residues" evidence="11">
    <location>
        <begin position="480"/>
        <end position="492"/>
    </location>
</feature>
<feature type="compositionally biased region" description="Basic and acidic residues" evidence="11">
    <location>
        <begin position="1003"/>
        <end position="1013"/>
    </location>
</feature>
<feature type="transmembrane region" description="Helical" evidence="12">
    <location>
        <begin position="362"/>
        <end position="383"/>
    </location>
</feature>
<dbReference type="GO" id="GO:0030007">
    <property type="term" value="P:intracellular potassium ion homeostasis"/>
    <property type="evidence" value="ECO:0007669"/>
    <property type="project" value="TreeGrafter"/>
</dbReference>
<feature type="domain" description="Cation/H+ exchanger transmembrane" evidence="13">
    <location>
        <begin position="26"/>
        <end position="435"/>
    </location>
</feature>
<proteinExistence type="inferred from homology"/>
<keyword evidence="3" id="KW-0813">Transport</keyword>
<sequence length="1106" mass="121490">MAWDHLSITNPHLVYLILGGFTSLFMLCSSVIKERLYIGEATVATICGIIFGPHAADLINPKEWGNVDLITLEFSRIVLVVQCFAVGVELPRAYMEKHWKSVTLLLIPVMTFGWLITSLFIWWMFGSHLNWLDSLCVAACVTATDPVLASSVVGKGKFAKRVPKHLRDLLSAESGCNDGMAFPFVYLAIYIIRYHHHPNEVALHWFCYTILYECIFGAIYGVCVGYAARRAIRYAHDRDLVDRESFLVFYFVLAMFCAGSGSLLGMDDLLVGFACGVGFSNDGWFLEKTEESHVSNVIDLLINLTFFVYFGTIIPWEQFNSDVLGITPWRLVVLGLLVLFFRRIPIMLALKPLIPDIKTWREALFAGHFGPIGVGGLFVAILARAELETEETTPLAEIPKDPDLPYRHVIELIWPITCFLVICSILVHGSSIAVFTLGKHINTLTISLSYTQANEDGPTWMDRLPRIQSRSKSSMSLGRRPSESSFDEKDTTGPDGLPSVGIPGSFLRRQREEEGASRASSLRPSARRRGRGWDVGRGPGGPISQSAITPNRGNRDPYEAASPLQERDSDTLAGPSDDSPEGSATAREKGRTMSEEEIYQEGDKTVIEDEEGNVLGVRESGANEGSAERLQHDNEEAVRLGKEKDVEHGVAQTEHGGALEEAPGKAINAMEHPNKWRKRMESFSGKHHTAAGPAEPPRAQRPDKRGPALAYQFGNTIIVEDEDGEVLKKYDIPAQPKNRPGVDGKGSMAETSGRAMQSLRKMGTYVGVPAHKQHESEASVEPSGTTEGKKKKPMQLDEDDERIRFTVTAGGRRMSKAEFIQQMSSMDPKARAKFIQESNVPEGIKLEAHQDAKDASRRGAASSAKVPPVVGEEGQAEIHKIDSPEAHDEELKRGPEGLTLVDSDEEDIPFHDVRQNLAKFSMEKGKGETAAQRRRREAAEQSGSAGADADAGVGTGKAPQVVNDEEEETSAEQRRRLTALTGSSSPSNSARRAIDSSQPLPKSRMDEGETAAERKRRLGALGMGSGDESSPESDSDAEEGGDPLETGRGSHTAQQAAAARKTPGIRFAEQPRIPTKDERAQEDKEEKEETDGNGRKGPLGKLRWKK</sequence>
<keyword evidence="16" id="KW-1185">Reference proteome</keyword>
<evidence type="ECO:0000256" key="3">
    <source>
        <dbReference type="ARBA" id="ARBA00022448"/>
    </source>
</evidence>
<dbReference type="GO" id="GO:0036376">
    <property type="term" value="P:sodium ion export across plasma membrane"/>
    <property type="evidence" value="ECO:0007669"/>
    <property type="project" value="InterPro"/>
</dbReference>
<feature type="domain" description="Alkali metal cation/H+ antiporter Nha1 C-terminal" evidence="14">
    <location>
        <begin position="460"/>
        <end position="984"/>
    </location>
</feature>
<feature type="transmembrane region" description="Helical" evidence="12">
    <location>
        <begin position="175"/>
        <end position="196"/>
    </location>
</feature>
<dbReference type="AlphaFoldDB" id="A0A9P4P869"/>
<gene>
    <name evidence="15" type="ORF">P171DRAFT_129520</name>
</gene>
<feature type="transmembrane region" description="Helical" evidence="12">
    <location>
        <begin position="328"/>
        <end position="350"/>
    </location>
</feature>
<dbReference type="PANTHER" id="PTHR31382:SF4">
    <property type="entry name" value="NA(+)_H(+) ANTIPORTER"/>
    <property type="match status" value="1"/>
</dbReference>
<dbReference type="GO" id="GO:0042391">
    <property type="term" value="P:regulation of membrane potential"/>
    <property type="evidence" value="ECO:0007669"/>
    <property type="project" value="InterPro"/>
</dbReference>
<evidence type="ECO:0000256" key="12">
    <source>
        <dbReference type="SAM" id="Phobius"/>
    </source>
</evidence>
<feature type="transmembrane region" description="Helical" evidence="12">
    <location>
        <begin position="412"/>
        <end position="437"/>
    </location>
</feature>
<keyword evidence="8" id="KW-0406">Ion transport</keyword>
<feature type="transmembrane region" description="Helical" evidence="12">
    <location>
        <begin position="74"/>
        <end position="90"/>
    </location>
</feature>
<evidence type="ECO:0000256" key="7">
    <source>
        <dbReference type="ARBA" id="ARBA00023053"/>
    </source>
</evidence>
<evidence type="ECO:0000259" key="13">
    <source>
        <dbReference type="Pfam" id="PF00999"/>
    </source>
</evidence>
<feature type="compositionally biased region" description="Acidic residues" evidence="11">
    <location>
        <begin position="1029"/>
        <end position="1042"/>
    </location>
</feature>
<evidence type="ECO:0000256" key="5">
    <source>
        <dbReference type="ARBA" id="ARBA00022692"/>
    </source>
</evidence>
<evidence type="ECO:0000259" key="14">
    <source>
        <dbReference type="Pfam" id="PF08619"/>
    </source>
</evidence>
<comment type="caution">
    <text evidence="15">The sequence shown here is derived from an EMBL/GenBank/DDBJ whole genome shotgun (WGS) entry which is preliminary data.</text>
</comment>
<dbReference type="InterPro" id="IPR013928">
    <property type="entry name" value="Cation/H_antiporter_C"/>
</dbReference>
<feature type="transmembrane region" description="Helical" evidence="12">
    <location>
        <begin position="202"/>
        <end position="226"/>
    </location>
</feature>
<evidence type="ECO:0000256" key="4">
    <source>
        <dbReference type="ARBA" id="ARBA00022449"/>
    </source>
</evidence>
<comment type="subcellular location">
    <subcellularLocation>
        <location evidence="1">Membrane</location>
        <topology evidence="1">Multi-pass membrane protein</topology>
    </subcellularLocation>
</comment>
<evidence type="ECO:0000256" key="10">
    <source>
        <dbReference type="ARBA" id="ARBA00023201"/>
    </source>
</evidence>
<dbReference type="Pfam" id="PF00999">
    <property type="entry name" value="Na_H_Exchanger"/>
    <property type="match status" value="1"/>
</dbReference>
<feature type="compositionally biased region" description="Basic and acidic residues" evidence="11">
    <location>
        <begin position="626"/>
        <end position="648"/>
    </location>
</feature>
<dbReference type="InterPro" id="IPR038770">
    <property type="entry name" value="Na+/solute_symporter_sf"/>
</dbReference>
<feature type="compositionally biased region" description="Basic and acidic residues" evidence="11">
    <location>
        <begin position="1074"/>
        <end position="1084"/>
    </location>
</feature>
<dbReference type="GO" id="GO:0005886">
    <property type="term" value="C:plasma membrane"/>
    <property type="evidence" value="ECO:0007669"/>
    <property type="project" value="InterPro"/>
</dbReference>
<evidence type="ECO:0008006" key="17">
    <source>
        <dbReference type="Google" id="ProtNLM"/>
    </source>
</evidence>
<dbReference type="PANTHER" id="PTHR31382">
    <property type="entry name" value="NA(+)/H(+) ANTIPORTER"/>
    <property type="match status" value="1"/>
</dbReference>
<reference evidence="15" key="1">
    <citation type="journal article" date="2020" name="Stud. Mycol.">
        <title>101 Dothideomycetes genomes: a test case for predicting lifestyles and emergence of pathogens.</title>
        <authorList>
            <person name="Haridas S."/>
            <person name="Albert R."/>
            <person name="Binder M."/>
            <person name="Bloem J."/>
            <person name="Labutti K."/>
            <person name="Salamov A."/>
            <person name="Andreopoulos B."/>
            <person name="Baker S."/>
            <person name="Barry K."/>
            <person name="Bills G."/>
            <person name="Bluhm B."/>
            <person name="Cannon C."/>
            <person name="Castanera R."/>
            <person name="Culley D."/>
            <person name="Daum C."/>
            <person name="Ezra D."/>
            <person name="Gonzalez J."/>
            <person name="Henrissat B."/>
            <person name="Kuo A."/>
            <person name="Liang C."/>
            <person name="Lipzen A."/>
            <person name="Lutzoni F."/>
            <person name="Magnuson J."/>
            <person name="Mondo S."/>
            <person name="Nolan M."/>
            <person name="Ohm R."/>
            <person name="Pangilinan J."/>
            <person name="Park H.-J."/>
            <person name="Ramirez L."/>
            <person name="Alfaro M."/>
            <person name="Sun H."/>
            <person name="Tritt A."/>
            <person name="Yoshinaga Y."/>
            <person name="Zwiers L.-H."/>
            <person name="Turgeon B."/>
            <person name="Goodwin S."/>
            <person name="Spatafora J."/>
            <person name="Crous P."/>
            <person name="Grigoriev I."/>
        </authorList>
    </citation>
    <scope>NUCLEOTIDE SEQUENCE</scope>
    <source>
        <strain evidence="15">CBS 690.94</strain>
    </source>
</reference>
<feature type="region of interest" description="Disordered" evidence="11">
    <location>
        <begin position="848"/>
        <end position="1106"/>
    </location>
</feature>
<dbReference type="InterPro" id="IPR004712">
    <property type="entry name" value="Na+/H+_antiporter_fungi"/>
</dbReference>
<feature type="region of interest" description="Disordered" evidence="11">
    <location>
        <begin position="470"/>
        <end position="706"/>
    </location>
</feature>
<comment type="similarity">
    <text evidence="2">Belongs to the fungal Na(+)/H(+) exchanger family.</text>
</comment>
<keyword evidence="6 12" id="KW-1133">Transmembrane helix</keyword>
<evidence type="ECO:0000256" key="1">
    <source>
        <dbReference type="ARBA" id="ARBA00004141"/>
    </source>
</evidence>
<keyword evidence="7" id="KW-0915">Sodium</keyword>
<feature type="region of interest" description="Disordered" evidence="11">
    <location>
        <begin position="730"/>
        <end position="755"/>
    </location>
</feature>
<dbReference type="EMBL" id="MU001510">
    <property type="protein sequence ID" value="KAF2439017.1"/>
    <property type="molecule type" value="Genomic_DNA"/>
</dbReference>
<feature type="region of interest" description="Disordered" evidence="11">
    <location>
        <begin position="769"/>
        <end position="802"/>
    </location>
</feature>
<feature type="compositionally biased region" description="Polar residues" evidence="11">
    <location>
        <begin position="543"/>
        <end position="552"/>
    </location>
</feature>
<feature type="transmembrane region" description="Helical" evidence="12">
    <location>
        <begin position="36"/>
        <end position="54"/>
    </location>
</feature>
<feature type="transmembrane region" description="Helical" evidence="12">
    <location>
        <begin position="102"/>
        <end position="125"/>
    </location>
</feature>
<evidence type="ECO:0000256" key="2">
    <source>
        <dbReference type="ARBA" id="ARBA00005248"/>
    </source>
</evidence>
<evidence type="ECO:0000313" key="16">
    <source>
        <dbReference type="Proteomes" id="UP000799764"/>
    </source>
</evidence>
<dbReference type="InterPro" id="IPR006153">
    <property type="entry name" value="Cation/H_exchanger_TM"/>
</dbReference>
<dbReference type="Pfam" id="PF08619">
    <property type="entry name" value="Nha1_C"/>
    <property type="match status" value="2"/>
</dbReference>
<evidence type="ECO:0000256" key="9">
    <source>
        <dbReference type="ARBA" id="ARBA00023136"/>
    </source>
</evidence>
<feature type="transmembrane region" description="Helical" evidence="12">
    <location>
        <begin position="246"/>
        <end position="263"/>
    </location>
</feature>
<feature type="compositionally biased region" description="Low complexity" evidence="11">
    <location>
        <begin position="940"/>
        <end position="958"/>
    </location>
</feature>
<keyword evidence="5 12" id="KW-0812">Transmembrane</keyword>
<keyword evidence="9 12" id="KW-0472">Membrane</keyword>
<dbReference type="Gene3D" id="1.20.1530.20">
    <property type="match status" value="1"/>
</dbReference>
<keyword evidence="10" id="KW-0739">Sodium transport</keyword>
<feature type="domain" description="Alkali metal cation/H+ antiporter Nha1 C-terminal" evidence="14">
    <location>
        <begin position="995"/>
        <end position="1030"/>
    </location>
</feature>
<evidence type="ECO:0000256" key="6">
    <source>
        <dbReference type="ARBA" id="ARBA00022989"/>
    </source>
</evidence>
<dbReference type="GO" id="GO:0015385">
    <property type="term" value="F:sodium:proton antiporter activity"/>
    <property type="evidence" value="ECO:0007669"/>
    <property type="project" value="InterPro"/>
</dbReference>
<protein>
    <recommendedName>
        <fullName evidence="17">Na+/H+ antiporter</fullName>
    </recommendedName>
</protein>
<dbReference type="OrthoDB" id="2190219at2759"/>
<feature type="transmembrane region" description="Helical" evidence="12">
    <location>
        <begin position="131"/>
        <end position="154"/>
    </location>
</feature>
<feature type="compositionally biased region" description="Basic and acidic residues" evidence="11">
    <location>
        <begin position="876"/>
        <end position="895"/>
    </location>
</feature>
<feature type="transmembrane region" description="Helical" evidence="12">
    <location>
        <begin position="12"/>
        <end position="29"/>
    </location>
</feature>
<feature type="compositionally biased region" description="Polar residues" evidence="11">
    <location>
        <begin position="980"/>
        <end position="1000"/>
    </location>
</feature>
<evidence type="ECO:0000256" key="8">
    <source>
        <dbReference type="ARBA" id="ARBA00023065"/>
    </source>
</evidence>
<feature type="compositionally biased region" description="Basic and acidic residues" evidence="11">
    <location>
        <begin position="848"/>
        <end position="857"/>
    </location>
</feature>